<sequence length="100" mass="11313">MRLLDEEFKDWLASMGLLHGSMQCQCGADMKLRIASDGFHQLALVNFSSTHAFYVSAYPLVLYVCLSSVNLMVLQEDLESLRQNLKNSVNLLKKIEFVKG</sequence>
<feature type="transmembrane region" description="Helical" evidence="1">
    <location>
        <begin position="52"/>
        <end position="74"/>
    </location>
</feature>
<keyword evidence="1" id="KW-0812">Transmembrane</keyword>
<keyword evidence="1" id="KW-0472">Membrane</keyword>
<proteinExistence type="predicted"/>
<protein>
    <submittedName>
        <fullName evidence="3">Uncharacterized protein</fullName>
    </submittedName>
</protein>
<dbReference type="WBParaSite" id="ACRNAN_Path_1333.g5241.t1">
    <property type="protein sequence ID" value="ACRNAN_Path_1333.g5241.t1"/>
    <property type="gene ID" value="ACRNAN_Path_1333.g5241"/>
</dbReference>
<dbReference type="AlphaFoldDB" id="A0A914BZ25"/>
<name>A0A914BZ25_9BILA</name>
<organism evidence="2 3">
    <name type="scientific">Acrobeloides nanus</name>
    <dbReference type="NCBI Taxonomy" id="290746"/>
    <lineage>
        <taxon>Eukaryota</taxon>
        <taxon>Metazoa</taxon>
        <taxon>Ecdysozoa</taxon>
        <taxon>Nematoda</taxon>
        <taxon>Chromadorea</taxon>
        <taxon>Rhabditida</taxon>
        <taxon>Tylenchina</taxon>
        <taxon>Cephalobomorpha</taxon>
        <taxon>Cephaloboidea</taxon>
        <taxon>Cephalobidae</taxon>
        <taxon>Acrobeloides</taxon>
    </lineage>
</organism>
<evidence type="ECO:0000256" key="1">
    <source>
        <dbReference type="SAM" id="Phobius"/>
    </source>
</evidence>
<keyword evidence="2" id="KW-1185">Reference proteome</keyword>
<dbReference type="Proteomes" id="UP000887540">
    <property type="component" value="Unplaced"/>
</dbReference>
<keyword evidence="1" id="KW-1133">Transmembrane helix</keyword>
<evidence type="ECO:0000313" key="3">
    <source>
        <dbReference type="WBParaSite" id="ACRNAN_Path_1333.g5241.t1"/>
    </source>
</evidence>
<reference evidence="3" key="1">
    <citation type="submission" date="2022-11" db="UniProtKB">
        <authorList>
            <consortium name="WormBaseParasite"/>
        </authorList>
    </citation>
    <scope>IDENTIFICATION</scope>
</reference>
<accession>A0A914BZ25</accession>
<evidence type="ECO:0000313" key="2">
    <source>
        <dbReference type="Proteomes" id="UP000887540"/>
    </source>
</evidence>